<dbReference type="Pfam" id="PF02646">
    <property type="entry name" value="RmuC"/>
    <property type="match status" value="1"/>
</dbReference>
<dbReference type="PANTHER" id="PTHR30563:SF0">
    <property type="entry name" value="DNA RECOMBINATION PROTEIN RMUC"/>
    <property type="match status" value="1"/>
</dbReference>
<dbReference type="InterPro" id="IPR003798">
    <property type="entry name" value="DNA_recombination_RmuC"/>
</dbReference>
<name>A0A5C8HSK3_9MICO</name>
<keyword evidence="7" id="KW-1185">Reference proteome</keyword>
<dbReference type="AlphaFoldDB" id="A0A5C8HSK3"/>
<sequence>MEPLIAVILVVLALAGGLALGWLARGQVTADDTVLLARLSASEASATALREQLMQQQATYREYTERARDEQEANRERERQEARVLTALSPVAETLSNMQRAMASMERDRQEQFGQLGEQLRQAQVSDESLRQATSTLASALRSTTTRGTWGETQLRRVVEAAGLTHHVDFDVQTSITTDSGATGRPDMIVRLPGGKAIALDAKAPLDAYLDASAREVEAERTTALSQHARAVKAHIDALAKRQYWTGLDASPEFVICFLPNEAMLSAALDADPALLDYAFRQRVALASPVSLWAVLKSVAYTWTQDEVSAEAHELFVLGNQLYDRLGSLAGHADELRRAIERTVGAYNKFAGSLESRVLVTARKFPGIDATKLTNMPAPAEVGESPRPLVAAEFVQVDSHEGESTGLWQADLASEIRHRATE</sequence>
<reference evidence="6 7" key="1">
    <citation type="submission" date="2019-08" db="EMBL/GenBank/DDBJ databases">
        <authorList>
            <person name="Dong K."/>
        </authorList>
    </citation>
    <scope>NUCLEOTIDE SEQUENCE [LARGE SCALE GENOMIC DNA]</scope>
    <source>
        <strain evidence="6 7">M4-8</strain>
    </source>
</reference>
<evidence type="ECO:0000256" key="4">
    <source>
        <dbReference type="ARBA" id="ARBA00023172"/>
    </source>
</evidence>
<dbReference type="EMBL" id="VRSW01000001">
    <property type="protein sequence ID" value="TXK05991.1"/>
    <property type="molecule type" value="Genomic_DNA"/>
</dbReference>
<organism evidence="6 7">
    <name type="scientific">Microbacterium mitrae</name>
    <dbReference type="NCBI Taxonomy" id="664640"/>
    <lineage>
        <taxon>Bacteria</taxon>
        <taxon>Bacillati</taxon>
        <taxon>Actinomycetota</taxon>
        <taxon>Actinomycetes</taxon>
        <taxon>Micrococcales</taxon>
        <taxon>Microbacteriaceae</taxon>
        <taxon>Microbacterium</taxon>
    </lineage>
</organism>
<dbReference type="OrthoDB" id="370725at2"/>
<dbReference type="GO" id="GO:0006310">
    <property type="term" value="P:DNA recombination"/>
    <property type="evidence" value="ECO:0007669"/>
    <property type="project" value="UniProtKB-KW"/>
</dbReference>
<keyword evidence="3 5" id="KW-0175">Coiled coil</keyword>
<keyword evidence="4" id="KW-0233">DNA recombination</keyword>
<evidence type="ECO:0000256" key="3">
    <source>
        <dbReference type="ARBA" id="ARBA00023054"/>
    </source>
</evidence>
<evidence type="ECO:0000256" key="2">
    <source>
        <dbReference type="ARBA" id="ARBA00009840"/>
    </source>
</evidence>
<evidence type="ECO:0000313" key="7">
    <source>
        <dbReference type="Proteomes" id="UP000321196"/>
    </source>
</evidence>
<dbReference type="Proteomes" id="UP000321196">
    <property type="component" value="Unassembled WGS sequence"/>
</dbReference>
<gene>
    <name evidence="6" type="primary">rmuC</name>
    <name evidence="6" type="ORF">FVP60_03170</name>
</gene>
<dbReference type="PANTHER" id="PTHR30563">
    <property type="entry name" value="DNA RECOMBINATION PROTEIN RMUC"/>
    <property type="match status" value="1"/>
</dbReference>
<evidence type="ECO:0000256" key="5">
    <source>
        <dbReference type="SAM" id="Coils"/>
    </source>
</evidence>
<evidence type="ECO:0000256" key="1">
    <source>
        <dbReference type="ARBA" id="ARBA00003416"/>
    </source>
</evidence>
<accession>A0A5C8HSK3</accession>
<evidence type="ECO:0000313" key="6">
    <source>
        <dbReference type="EMBL" id="TXK05991.1"/>
    </source>
</evidence>
<proteinExistence type="inferred from homology"/>
<comment type="caution">
    <text evidence="6">The sequence shown here is derived from an EMBL/GenBank/DDBJ whole genome shotgun (WGS) entry which is preliminary data.</text>
</comment>
<comment type="function">
    <text evidence="1">Involved in DNA recombination.</text>
</comment>
<protein>
    <submittedName>
        <fullName evidence="6">DNA recombination protein RmuC</fullName>
    </submittedName>
</protein>
<feature type="coiled-coil region" evidence="5">
    <location>
        <begin position="46"/>
        <end position="88"/>
    </location>
</feature>
<dbReference type="RefSeq" id="WP_147824801.1">
    <property type="nucleotide sequence ID" value="NZ_BAAARG010000001.1"/>
</dbReference>
<comment type="similarity">
    <text evidence="2">Belongs to the RmuC family.</text>
</comment>